<dbReference type="AlphaFoldDB" id="A0A0L0HDC1"/>
<evidence type="ECO:0000256" key="1">
    <source>
        <dbReference type="ARBA" id="ARBA00023054"/>
    </source>
</evidence>
<keyword evidence="1 2" id="KW-0175">Coiled coil</keyword>
<dbReference type="InterPro" id="IPR039478">
    <property type="entry name" value="FAM184A/B_N"/>
</dbReference>
<proteinExistence type="predicted"/>
<reference evidence="5 6" key="1">
    <citation type="submission" date="2009-08" db="EMBL/GenBank/DDBJ databases">
        <title>The Genome Sequence of Spizellomyces punctatus strain DAOM BR117.</title>
        <authorList>
            <consortium name="The Broad Institute Genome Sequencing Platform"/>
            <person name="Russ C."/>
            <person name="Cuomo C."/>
            <person name="Shea T."/>
            <person name="Young S.K."/>
            <person name="Zeng Q."/>
            <person name="Koehrsen M."/>
            <person name="Haas B."/>
            <person name="Borodovsky M."/>
            <person name="Guigo R."/>
            <person name="Alvarado L."/>
            <person name="Berlin A."/>
            <person name="Bochicchio J."/>
            <person name="Borenstein D."/>
            <person name="Chapman S."/>
            <person name="Chen Z."/>
            <person name="Engels R."/>
            <person name="Freedman E."/>
            <person name="Gellesch M."/>
            <person name="Goldberg J."/>
            <person name="Griggs A."/>
            <person name="Gujja S."/>
            <person name="Heiman D."/>
            <person name="Hepburn T."/>
            <person name="Howarth C."/>
            <person name="Jen D."/>
            <person name="Larson L."/>
            <person name="Lewis B."/>
            <person name="Mehta T."/>
            <person name="Park D."/>
            <person name="Pearson M."/>
            <person name="Roberts A."/>
            <person name="Saif S."/>
            <person name="Shenoy N."/>
            <person name="Sisk P."/>
            <person name="Stolte C."/>
            <person name="Sykes S."/>
            <person name="Thomson T."/>
            <person name="Walk T."/>
            <person name="White J."/>
            <person name="Yandava C."/>
            <person name="Burger G."/>
            <person name="Gray M.W."/>
            <person name="Holland P.W.H."/>
            <person name="King N."/>
            <person name="Lang F.B.F."/>
            <person name="Roger A.J."/>
            <person name="Ruiz-Trillo I."/>
            <person name="Lander E."/>
            <person name="Nusbaum C."/>
        </authorList>
    </citation>
    <scope>NUCLEOTIDE SEQUENCE [LARGE SCALE GENOMIC DNA]</scope>
    <source>
        <strain evidence="5 6">DAOM BR117</strain>
    </source>
</reference>
<dbReference type="VEuPathDB" id="FungiDB:SPPG_05930"/>
<keyword evidence="6" id="KW-1185">Reference proteome</keyword>
<feature type="coiled-coil region" evidence="2">
    <location>
        <begin position="61"/>
        <end position="352"/>
    </location>
</feature>
<evidence type="ECO:0000256" key="3">
    <source>
        <dbReference type="SAM" id="MobiDB-lite"/>
    </source>
</evidence>
<feature type="domain" description="Protein FAM184A/B N-terminal" evidence="4">
    <location>
        <begin position="53"/>
        <end position="254"/>
    </location>
</feature>
<feature type="coiled-coil region" evidence="2">
    <location>
        <begin position="395"/>
        <end position="541"/>
    </location>
</feature>
<dbReference type="PANTHER" id="PTHR18870:SF9">
    <property type="entry name" value="PROTEIN TAG-278-RELATED"/>
    <property type="match status" value="1"/>
</dbReference>
<organism evidence="5 6">
    <name type="scientific">Spizellomyces punctatus (strain DAOM BR117)</name>
    <dbReference type="NCBI Taxonomy" id="645134"/>
    <lineage>
        <taxon>Eukaryota</taxon>
        <taxon>Fungi</taxon>
        <taxon>Fungi incertae sedis</taxon>
        <taxon>Chytridiomycota</taxon>
        <taxon>Chytridiomycota incertae sedis</taxon>
        <taxon>Chytridiomycetes</taxon>
        <taxon>Spizellomycetales</taxon>
        <taxon>Spizellomycetaceae</taxon>
        <taxon>Spizellomyces</taxon>
    </lineage>
</organism>
<dbReference type="eggNOG" id="ENOG502RUCF">
    <property type="taxonomic scope" value="Eukaryota"/>
</dbReference>
<dbReference type="Gene3D" id="1.20.5.170">
    <property type="match status" value="1"/>
</dbReference>
<dbReference type="Proteomes" id="UP000053201">
    <property type="component" value="Unassembled WGS sequence"/>
</dbReference>
<dbReference type="OMA" id="MCKKVAQ"/>
<evidence type="ECO:0000259" key="4">
    <source>
        <dbReference type="Pfam" id="PF15665"/>
    </source>
</evidence>
<dbReference type="EMBL" id="KQ257459">
    <property type="protein sequence ID" value="KNC98974.1"/>
    <property type="molecule type" value="Genomic_DNA"/>
</dbReference>
<feature type="compositionally biased region" description="Low complexity" evidence="3">
    <location>
        <begin position="1026"/>
        <end position="1039"/>
    </location>
</feature>
<dbReference type="OrthoDB" id="75801at2759"/>
<evidence type="ECO:0000313" key="5">
    <source>
        <dbReference type="EMBL" id="KNC98974.1"/>
    </source>
</evidence>
<dbReference type="Pfam" id="PF15665">
    <property type="entry name" value="FAM184"/>
    <property type="match status" value="1"/>
</dbReference>
<evidence type="ECO:0000256" key="2">
    <source>
        <dbReference type="SAM" id="Coils"/>
    </source>
</evidence>
<feature type="coiled-coil region" evidence="2">
    <location>
        <begin position="870"/>
        <end position="927"/>
    </location>
</feature>
<feature type="compositionally biased region" description="Pro residues" evidence="3">
    <location>
        <begin position="1040"/>
        <end position="1051"/>
    </location>
</feature>
<feature type="region of interest" description="Disordered" evidence="3">
    <location>
        <begin position="1021"/>
        <end position="1051"/>
    </location>
</feature>
<feature type="coiled-coil region" evidence="2">
    <location>
        <begin position="634"/>
        <end position="759"/>
    </location>
</feature>
<evidence type="ECO:0000313" key="6">
    <source>
        <dbReference type="Proteomes" id="UP000053201"/>
    </source>
</evidence>
<sequence length="1051" mass="121260">MLVAEHLSIRRSRGDKLAESSSSSSLSLSAKGVAAPPDVVYKLSKKIAQLTKVIYYLNTKNEDHTTEIQSLAEAYEDEIQEVVEDGQSRIQVLQSKVEDGELKLRAHEEVIQSYLETISTHEAGLDTLRQRVAELEDSLNEAEREKIETARTHEEQLQEMEKTVKLRCKEEEEASGLRSNYESMLQEQSDKHEKELEEVKRQSLVDLEALRAEYTKKLQAVNDDRQKLDDSLKDAVSTVKSRHQDEIKFQQQEIKQLRQALDDQVKDSTAQIKTLETRLTAAYEQEHERLLESQAALKETKQTLQQKGDQALELEGELNQTTIKLRDSKIKLEDYSNRISSLEKDIATMVTKLNIADERTRNLEMLSNAKEKQLADLSVALTQEADEKASIKSDLDALTAQHQTTLATLNKLQEEMKLYDAEKMENERKFLAQAKAYEELEQQMQAERLKHEELLATSLTLQKSELQAAFTAEMSEQLLEAQRKHDEALQKKVQEIVDLQQQFADHREASERQMEQLQRAAKDTEEALKELLKTKEKEMADLAHHLEDVTSTLEDRMMEISKHLITIQHQSETIRGLEVDKADLFQKMVHIDEQIRTEMRDNFEKEKLDLADAWDLEAKLENQRLRDSLNQGHAQDLQAAMAQKEKDHEEQVQAIRLTQQKEIAKMQRMVSNAEGTAANLEKEKALLQKQIQDMGRKYREELILLAEKHDNALQEARRAWEIEVQSRETQLKVASTIALAQLEKKLQTEREEADVAHKRQLDDLRAFHTMSNMAAKKEAEALRLVEANNLKMEFEQEMLALRQRLLEDRNAKVAEIQQAHAAELQNLEKQHSSEINSKEDAIKSLHEEVISLKSIGEALRTKVTEQLNVIEQLREDVDARVAEIEDLREESESKLAALREDLLDQQKQEISRNNEQHIEEVQQMLREFEHAQTYLKKQIATQKNQLHEADIKYINREPREVDVQRIAQLEEDLRQAKQIIEALMEELQYYKLELNNREANFNKIFNKAPVVGVIQPIGLSTRQNKSNSRSYPSLNSSRLPPLPTPQPAPPA</sequence>
<protein>
    <recommendedName>
        <fullName evidence="4">Protein FAM184A/B N-terminal domain-containing protein</fullName>
    </recommendedName>
</protein>
<name>A0A0L0HDC1_SPIPD</name>
<dbReference type="GeneID" id="27689272"/>
<feature type="coiled-coil region" evidence="2">
    <location>
        <begin position="784"/>
        <end position="841"/>
    </location>
</feature>
<dbReference type="InParanoid" id="A0A0L0HDC1"/>
<dbReference type="PANTHER" id="PTHR18870">
    <property type="entry name" value="PROTEIN TAG-278-RELATED"/>
    <property type="match status" value="1"/>
</dbReference>
<feature type="coiled-coil region" evidence="2">
    <location>
        <begin position="959"/>
        <end position="1000"/>
    </location>
</feature>
<accession>A0A0L0HDC1</accession>
<gene>
    <name evidence="5" type="ORF">SPPG_05930</name>
</gene>
<dbReference type="RefSeq" id="XP_016607014.1">
    <property type="nucleotide sequence ID" value="XM_016754138.1"/>
</dbReference>